<evidence type="ECO:0000313" key="1">
    <source>
        <dbReference type="EMBL" id="OPX50370.1"/>
    </source>
</evidence>
<comment type="caution">
    <text evidence="1">The sequence shown here is derived from an EMBL/GenBank/DDBJ whole genome shotgun (WGS) entry which is preliminary data.</text>
</comment>
<dbReference type="Proteomes" id="UP000191448">
    <property type="component" value="Unassembled WGS sequence"/>
</dbReference>
<dbReference type="Pfam" id="PF08889">
    <property type="entry name" value="WbqC"/>
    <property type="match status" value="1"/>
</dbReference>
<sequence length="232" mass="27305">MKVGIMQPYFLPYIGYWQLLNAVDKYVIYDDVNFIKKGWINRNRILMNGQATLFNIQMKGASQNKKINEIEISKENVWRNKLLKSIELSYKKAPFYEVIFPIIKTIINFETKNLAKYIENSIRVICEYLDINTKLIISSDLKKDNILKGEDKIINICKILGANEYYNAIGGRELYNYDTFKKNDIKLKFLKTENFMYKQFGDSYIEGLSILDVIMFNSKEEVKAMLNKYSLI</sequence>
<dbReference type="AlphaFoldDB" id="A0A1V4SYX6"/>
<gene>
    <name evidence="1" type="ORF">CLTHE_02270</name>
</gene>
<accession>A0A1V4SYX6</accession>
<organism evidence="1 2">
    <name type="scientific">Clostridium thermobutyricum DSM 4928</name>
    <dbReference type="NCBI Taxonomy" id="1121339"/>
    <lineage>
        <taxon>Bacteria</taxon>
        <taxon>Bacillati</taxon>
        <taxon>Bacillota</taxon>
        <taxon>Clostridia</taxon>
        <taxon>Eubacteriales</taxon>
        <taxon>Clostridiaceae</taxon>
        <taxon>Clostridium</taxon>
    </lineage>
</organism>
<protein>
    <submittedName>
        <fullName evidence="1">WbqC-like protein family protein</fullName>
    </submittedName>
</protein>
<dbReference type="EMBL" id="LTAY01000015">
    <property type="protein sequence ID" value="OPX50370.1"/>
    <property type="molecule type" value="Genomic_DNA"/>
</dbReference>
<dbReference type="InterPro" id="IPR014985">
    <property type="entry name" value="WbqC"/>
</dbReference>
<dbReference type="OrthoDB" id="3611744at2"/>
<name>A0A1V4SYX6_9CLOT</name>
<dbReference type="RefSeq" id="WP_080021616.1">
    <property type="nucleotide sequence ID" value="NZ_LTAY01000015.1"/>
</dbReference>
<evidence type="ECO:0000313" key="2">
    <source>
        <dbReference type="Proteomes" id="UP000191448"/>
    </source>
</evidence>
<reference evidence="1 2" key="1">
    <citation type="submission" date="2016-02" db="EMBL/GenBank/DDBJ databases">
        <title>Genome sequence of Clostridium thermobutyricum DSM 4928.</title>
        <authorList>
            <person name="Poehlein A."/>
            <person name="Daniel R."/>
        </authorList>
    </citation>
    <scope>NUCLEOTIDE SEQUENCE [LARGE SCALE GENOMIC DNA]</scope>
    <source>
        <strain evidence="1 2">DSM 4928</strain>
    </source>
</reference>
<proteinExistence type="predicted"/>